<evidence type="ECO:0000313" key="7">
    <source>
        <dbReference type="EMBL" id="TFH56647.1"/>
    </source>
</evidence>
<evidence type="ECO:0000256" key="5">
    <source>
        <dbReference type="RuleBase" id="RU361279"/>
    </source>
</evidence>
<dbReference type="GeneID" id="303185838"/>
<dbReference type="GO" id="GO:0005524">
    <property type="term" value="F:ATP binding"/>
    <property type="evidence" value="ECO:0007669"/>
    <property type="project" value="UniProtKB-KW"/>
</dbReference>
<dbReference type="GO" id="GO:0030272">
    <property type="term" value="F:5-formyltetrahydrofolate cyclo-ligase activity"/>
    <property type="evidence" value="ECO:0007669"/>
    <property type="project" value="UniProtKB-EC"/>
</dbReference>
<feature type="binding site" evidence="4">
    <location>
        <position position="66"/>
    </location>
    <ligand>
        <name>substrate</name>
    </ligand>
</feature>
<dbReference type="InterPro" id="IPR002698">
    <property type="entry name" value="FTHF_cligase"/>
</dbReference>
<evidence type="ECO:0000313" key="9">
    <source>
        <dbReference type="Proteomes" id="UP000297638"/>
    </source>
</evidence>
<keyword evidence="5" id="KW-0479">Metal-binding</keyword>
<feature type="binding site" evidence="4">
    <location>
        <begin position="13"/>
        <end position="17"/>
    </location>
    <ligand>
        <name>ATP</name>
        <dbReference type="ChEBI" id="CHEBI:30616"/>
    </ligand>
</feature>
<evidence type="ECO:0000313" key="6">
    <source>
        <dbReference type="EMBL" id="PMQ20420.1"/>
    </source>
</evidence>
<comment type="caution">
    <text evidence="6">The sequence shown here is derived from an EMBL/GenBank/DDBJ whole genome shotgun (WGS) entry which is preliminary data.</text>
</comment>
<accession>A0A2N7S2S1</accession>
<dbReference type="InterPro" id="IPR037171">
    <property type="entry name" value="NagB/RpiA_transferase-like"/>
</dbReference>
<name>A0A2N7S2S1_9MICC</name>
<dbReference type="GO" id="GO:0009396">
    <property type="term" value="P:folic acid-containing compound biosynthetic process"/>
    <property type="evidence" value="ECO:0007669"/>
    <property type="project" value="TreeGrafter"/>
</dbReference>
<evidence type="ECO:0000256" key="4">
    <source>
        <dbReference type="PIRSR" id="PIRSR006806-1"/>
    </source>
</evidence>
<dbReference type="RefSeq" id="WP_013349593.1">
    <property type="nucleotide sequence ID" value="NZ_JABUYH010000026.1"/>
</dbReference>
<organism evidence="6 8">
    <name type="scientific">Glutamicibacter arilaitensis</name>
    <dbReference type="NCBI Taxonomy" id="256701"/>
    <lineage>
        <taxon>Bacteria</taxon>
        <taxon>Bacillati</taxon>
        <taxon>Actinomycetota</taxon>
        <taxon>Actinomycetes</taxon>
        <taxon>Micrococcales</taxon>
        <taxon>Micrococcaceae</taxon>
        <taxon>Glutamicibacter</taxon>
    </lineage>
</organism>
<dbReference type="GO" id="GO:0046872">
    <property type="term" value="F:metal ion binding"/>
    <property type="evidence" value="ECO:0007669"/>
    <property type="project" value="UniProtKB-KW"/>
</dbReference>
<comment type="catalytic activity">
    <reaction evidence="5">
        <text>(6S)-5-formyl-5,6,7,8-tetrahydrofolate + ATP = (6R)-5,10-methenyltetrahydrofolate + ADP + phosphate</text>
        <dbReference type="Rhea" id="RHEA:10488"/>
        <dbReference type="ChEBI" id="CHEBI:30616"/>
        <dbReference type="ChEBI" id="CHEBI:43474"/>
        <dbReference type="ChEBI" id="CHEBI:57455"/>
        <dbReference type="ChEBI" id="CHEBI:57457"/>
        <dbReference type="ChEBI" id="CHEBI:456216"/>
        <dbReference type="EC" id="6.3.3.2"/>
    </reaction>
</comment>
<feature type="binding site" evidence="4">
    <location>
        <begin position="145"/>
        <end position="153"/>
    </location>
    <ligand>
        <name>ATP</name>
        <dbReference type="ChEBI" id="CHEBI:30616"/>
    </ligand>
</feature>
<dbReference type="Pfam" id="PF01812">
    <property type="entry name" value="5-FTHF_cyc-lig"/>
    <property type="match status" value="1"/>
</dbReference>
<reference evidence="6 8" key="1">
    <citation type="journal article" date="2017" name="Elife">
        <title>Extensive horizontal gene transfer in cheese-associated bacteria.</title>
        <authorList>
            <person name="Bonham K.S."/>
            <person name="Wolfe B.E."/>
            <person name="Dutton R.J."/>
        </authorList>
    </citation>
    <scope>NUCLEOTIDE SEQUENCE [LARGE SCALE GENOMIC DNA]</scope>
    <source>
        <strain evidence="6 8">JB182</strain>
    </source>
</reference>
<evidence type="ECO:0000256" key="3">
    <source>
        <dbReference type="ARBA" id="ARBA00022840"/>
    </source>
</evidence>
<dbReference type="PANTHER" id="PTHR23407">
    <property type="entry name" value="ATPASE INHIBITOR/5-FORMYLTETRAHYDROFOLATE CYCLO-LIGASE"/>
    <property type="match status" value="1"/>
</dbReference>
<dbReference type="SUPFAM" id="SSF100950">
    <property type="entry name" value="NagB/RpiA/CoA transferase-like"/>
    <property type="match status" value="1"/>
</dbReference>
<dbReference type="PANTHER" id="PTHR23407:SF1">
    <property type="entry name" value="5-FORMYLTETRAHYDROFOLATE CYCLO-LIGASE"/>
    <property type="match status" value="1"/>
</dbReference>
<gene>
    <name evidence="6" type="ORF">CIK84_02025</name>
    <name evidence="7" type="ORF">EXY26_06345</name>
</gene>
<keyword evidence="5" id="KW-0460">Magnesium</keyword>
<dbReference type="NCBIfam" id="TIGR02727">
    <property type="entry name" value="MTHFS_bact"/>
    <property type="match status" value="1"/>
</dbReference>
<comment type="cofactor">
    <cofactor evidence="5">
        <name>Mg(2+)</name>
        <dbReference type="ChEBI" id="CHEBI:18420"/>
    </cofactor>
</comment>
<dbReference type="Proteomes" id="UP000297638">
    <property type="component" value="Unassembled WGS sequence"/>
</dbReference>
<dbReference type="EC" id="6.3.3.2" evidence="5"/>
<proteinExistence type="inferred from homology"/>
<dbReference type="AlphaFoldDB" id="A0A2N7S2S1"/>
<dbReference type="InterPro" id="IPR024185">
    <property type="entry name" value="FTHF_cligase-like_sf"/>
</dbReference>
<evidence type="ECO:0000256" key="2">
    <source>
        <dbReference type="ARBA" id="ARBA00022741"/>
    </source>
</evidence>
<protein>
    <recommendedName>
        <fullName evidence="5">5-formyltetrahydrofolate cyclo-ligase</fullName>
        <ecNumber evidence="5">6.3.3.2</ecNumber>
    </recommendedName>
</protein>
<dbReference type="EMBL" id="SPDS01000001">
    <property type="protein sequence ID" value="TFH56647.1"/>
    <property type="molecule type" value="Genomic_DNA"/>
</dbReference>
<dbReference type="GO" id="GO:0035999">
    <property type="term" value="P:tetrahydrofolate interconversion"/>
    <property type="evidence" value="ECO:0007669"/>
    <property type="project" value="TreeGrafter"/>
</dbReference>
<reference evidence="7 9" key="2">
    <citation type="submission" date="2019-03" db="EMBL/GenBank/DDBJ databases">
        <title>Glutamicibacter sp. LJH19 genome.</title>
        <authorList>
            <person name="Sinai Borker S."/>
            <person name="Kumar R."/>
        </authorList>
    </citation>
    <scope>NUCLEOTIDE SEQUENCE [LARGE SCALE GENOMIC DNA]</scope>
    <source>
        <strain evidence="7 9">LJH19</strain>
    </source>
</reference>
<evidence type="ECO:0000256" key="1">
    <source>
        <dbReference type="ARBA" id="ARBA00010638"/>
    </source>
</evidence>
<keyword evidence="6" id="KW-0436">Ligase</keyword>
<dbReference type="Gene3D" id="3.40.50.10420">
    <property type="entry name" value="NagB/RpiA/CoA transferase-like"/>
    <property type="match status" value="1"/>
</dbReference>
<dbReference type="EMBL" id="PNQX01000001">
    <property type="protein sequence ID" value="PMQ20420.1"/>
    <property type="molecule type" value="Genomic_DNA"/>
</dbReference>
<keyword evidence="3 4" id="KW-0067">ATP-binding</keyword>
<dbReference type="PIRSF" id="PIRSF006806">
    <property type="entry name" value="FTHF_cligase"/>
    <property type="match status" value="1"/>
</dbReference>
<dbReference type="Proteomes" id="UP000235739">
    <property type="component" value="Unassembled WGS sequence"/>
</dbReference>
<dbReference type="OMA" id="WGFPRCV"/>
<sequence>MDLTADQNHSCDKKSARAAVRTWRRNLDTDKREQLGQELAQTVIGYLSQSTGVVQKVAAYCSAPDEPSTEPLLAALISEGIEVYLPVCEPGYALSWVEYSPGMEFQPSTMAPVMEPVGEKAGTELFEQINTLIMPALSIDSNGLRLGQGGGYYDRFLPLIADAPVRVAAVVYEHEFVAAGTFDVDAHDQPVDLVFTPQQVHQII</sequence>
<keyword evidence="2 4" id="KW-0547">Nucleotide-binding</keyword>
<evidence type="ECO:0000313" key="8">
    <source>
        <dbReference type="Proteomes" id="UP000235739"/>
    </source>
</evidence>
<comment type="similarity">
    <text evidence="1 5">Belongs to the 5-formyltetrahydrofolate cyclo-ligase family.</text>
</comment>